<proteinExistence type="inferred from homology"/>
<keyword evidence="7 9" id="KW-0472">Membrane</keyword>
<dbReference type="PANTHER" id="PTHR11058">
    <property type="entry name" value="NADH-UBIQUINONE OXIDOREDUCTASE CHAIN 3"/>
    <property type="match status" value="1"/>
</dbReference>
<dbReference type="GO" id="GO:0030964">
    <property type="term" value="C:NADH dehydrogenase complex"/>
    <property type="evidence" value="ECO:0007669"/>
    <property type="project" value="TreeGrafter"/>
</dbReference>
<keyword evidence="9" id="KW-0679">Respiratory chain</keyword>
<evidence type="ECO:0000256" key="7">
    <source>
        <dbReference type="ARBA" id="ARBA00023136"/>
    </source>
</evidence>
<dbReference type="InterPro" id="IPR038430">
    <property type="entry name" value="NDAH_ubi_oxred_su3_sf"/>
</dbReference>
<reference evidence="10" key="2">
    <citation type="submission" date="2018-09" db="EMBL/GenBank/DDBJ databases">
        <authorList>
            <person name="James G."/>
        </authorList>
    </citation>
    <scope>NUCLEOTIDE SEQUENCE</scope>
</reference>
<keyword evidence="4 9" id="KW-0813">Transport</keyword>
<evidence type="ECO:0000256" key="4">
    <source>
        <dbReference type="ARBA" id="ARBA00022448"/>
    </source>
</evidence>
<dbReference type="InterPro" id="IPR000440">
    <property type="entry name" value="NADH_UbQ/plastoQ_OxRdtase_su3"/>
</dbReference>
<feature type="transmembrane region" description="Helical" evidence="9">
    <location>
        <begin position="54"/>
        <end position="75"/>
    </location>
</feature>
<comment type="catalytic activity">
    <reaction evidence="8 9">
        <text>a ubiquinone + NADH + 5 H(+)(in) = a ubiquinol + NAD(+) + 4 H(+)(out)</text>
        <dbReference type="Rhea" id="RHEA:29091"/>
        <dbReference type="Rhea" id="RHEA-COMP:9565"/>
        <dbReference type="Rhea" id="RHEA-COMP:9566"/>
        <dbReference type="ChEBI" id="CHEBI:15378"/>
        <dbReference type="ChEBI" id="CHEBI:16389"/>
        <dbReference type="ChEBI" id="CHEBI:17976"/>
        <dbReference type="ChEBI" id="CHEBI:57540"/>
        <dbReference type="ChEBI" id="CHEBI:57945"/>
        <dbReference type="EC" id="7.1.1.2"/>
    </reaction>
</comment>
<protein>
    <recommendedName>
        <fullName evidence="3 9">NADH-ubiquinone oxidoreductase chain 3</fullName>
        <ecNumber evidence="9">7.1.1.2</ecNumber>
    </recommendedName>
</protein>
<evidence type="ECO:0000256" key="1">
    <source>
        <dbReference type="ARBA" id="ARBA00004370"/>
    </source>
</evidence>
<reference evidence="10" key="1">
    <citation type="journal article" date="2015" name="Mol. Biol. Evol.">
        <title>Soup to Tree: The Phylogeny of Beetles Inferred by Mitochondrial Metagenomics of a Bornean Rainforest Sample.</title>
        <authorList>
            <person name="Crampton-Platt A."/>
            <person name="Timmermans M.J."/>
            <person name="Gimmel M.L."/>
            <person name="Kutty S.N."/>
            <person name="Cockerill T.D."/>
            <person name="Vun Khen C."/>
            <person name="Vogler A.P."/>
        </authorList>
    </citation>
    <scope>NUCLEOTIDE SEQUENCE</scope>
</reference>
<dbReference type="AlphaFoldDB" id="A0A3G3MEU3"/>
<keyword evidence="5 9" id="KW-0812">Transmembrane</keyword>
<evidence type="ECO:0000256" key="5">
    <source>
        <dbReference type="ARBA" id="ARBA00022692"/>
    </source>
</evidence>
<name>A0A3G3MEU3_9COLE</name>
<keyword evidence="9" id="KW-0520">NAD</keyword>
<dbReference type="GO" id="GO:0008137">
    <property type="term" value="F:NADH dehydrogenase (ubiquinone) activity"/>
    <property type="evidence" value="ECO:0007669"/>
    <property type="project" value="UniProtKB-UniRule"/>
</dbReference>
<dbReference type="PANTHER" id="PTHR11058:SF9">
    <property type="entry name" value="NADH-UBIQUINONE OXIDOREDUCTASE CHAIN 3"/>
    <property type="match status" value="1"/>
</dbReference>
<comment type="similarity">
    <text evidence="2 9">Belongs to the complex I subunit 3 family.</text>
</comment>
<dbReference type="EC" id="7.1.1.2" evidence="9"/>
<accession>A0A3G3MEU3</accession>
<comment type="subcellular location">
    <subcellularLocation>
        <location evidence="1">Membrane</location>
    </subcellularLocation>
    <subcellularLocation>
        <location evidence="9">Mitochondrion membrane</location>
        <topology evidence="9">Multi-pass membrane protein</topology>
    </subcellularLocation>
</comment>
<sequence>MIKILINLLLLINMIMFMLTMLLNLISKKKIYNFEKSTPFECGFEPLTSSRLPFSLHFFLIAIIFLIFDIEITLLLPLIKIINYSNIMNYMFIITIFIIILLWGLIHEWNQGALNWLN</sequence>
<keyword evidence="6 9" id="KW-1133">Transmembrane helix</keyword>
<dbReference type="EMBL" id="MH940201">
    <property type="protein sequence ID" value="AYR05350.1"/>
    <property type="molecule type" value="Genomic_DNA"/>
</dbReference>
<comment type="function">
    <text evidence="9">Core subunit of the mitochondrial membrane respiratory chain NADH dehydrogenase (Complex I) which catalyzes electron transfer from NADH through the respiratory chain, using ubiquinone as an electron acceptor. Essential for the catalytic activity of complex I.</text>
</comment>
<evidence type="ECO:0000256" key="2">
    <source>
        <dbReference type="ARBA" id="ARBA00008472"/>
    </source>
</evidence>
<geneLocation type="mitochondrion" evidence="10"/>
<evidence type="ECO:0000256" key="6">
    <source>
        <dbReference type="ARBA" id="ARBA00022989"/>
    </source>
</evidence>
<evidence type="ECO:0000313" key="10">
    <source>
        <dbReference type="EMBL" id="AYR05350.1"/>
    </source>
</evidence>
<keyword evidence="9" id="KW-0249">Electron transport</keyword>
<keyword evidence="9 10" id="KW-0496">Mitochondrion</keyword>
<organism evidence="10">
    <name type="scientific">Coleoptera sp. ACP-2013</name>
    <dbReference type="NCBI Taxonomy" id="2485033"/>
    <lineage>
        <taxon>Eukaryota</taxon>
        <taxon>Metazoa</taxon>
        <taxon>Ecdysozoa</taxon>
        <taxon>Arthropoda</taxon>
        <taxon>Hexapoda</taxon>
        <taxon>Insecta</taxon>
        <taxon>Pterygota</taxon>
        <taxon>Neoptera</taxon>
        <taxon>Endopterygota</taxon>
        <taxon>Coleoptera</taxon>
    </lineage>
</organism>
<dbReference type="Gene3D" id="1.20.58.1610">
    <property type="entry name" value="NADH:ubiquinone/plastoquinone oxidoreductase, chain 3"/>
    <property type="match status" value="1"/>
</dbReference>
<gene>
    <name evidence="10" type="primary">nad3</name>
</gene>
<evidence type="ECO:0000256" key="9">
    <source>
        <dbReference type="RuleBase" id="RU003640"/>
    </source>
</evidence>
<dbReference type="GO" id="GO:0031966">
    <property type="term" value="C:mitochondrial membrane"/>
    <property type="evidence" value="ECO:0007669"/>
    <property type="project" value="UniProtKB-SubCell"/>
</dbReference>
<dbReference type="Pfam" id="PF00507">
    <property type="entry name" value="Oxidored_q4"/>
    <property type="match status" value="1"/>
</dbReference>
<evidence type="ECO:0000256" key="8">
    <source>
        <dbReference type="ARBA" id="ARBA00049551"/>
    </source>
</evidence>
<keyword evidence="9" id="KW-1278">Translocase</keyword>
<feature type="transmembrane region" description="Helical" evidence="9">
    <location>
        <begin position="7"/>
        <end position="26"/>
    </location>
</feature>
<evidence type="ECO:0000256" key="3">
    <source>
        <dbReference type="ARBA" id="ARBA00021007"/>
    </source>
</evidence>
<feature type="transmembrane region" description="Helical" evidence="9">
    <location>
        <begin position="87"/>
        <end position="106"/>
    </location>
</feature>
<keyword evidence="9" id="KW-0830">Ubiquinone</keyword>